<evidence type="ECO:0000313" key="1">
    <source>
        <dbReference type="EMBL" id="CAG8757389.1"/>
    </source>
</evidence>
<dbReference type="EMBL" id="CAJVPU010049418">
    <property type="protein sequence ID" value="CAG8757389.1"/>
    <property type="molecule type" value="Genomic_DNA"/>
</dbReference>
<organism evidence="1 2">
    <name type="scientific">Dentiscutata heterogama</name>
    <dbReference type="NCBI Taxonomy" id="1316150"/>
    <lineage>
        <taxon>Eukaryota</taxon>
        <taxon>Fungi</taxon>
        <taxon>Fungi incertae sedis</taxon>
        <taxon>Mucoromycota</taxon>
        <taxon>Glomeromycotina</taxon>
        <taxon>Glomeromycetes</taxon>
        <taxon>Diversisporales</taxon>
        <taxon>Gigasporaceae</taxon>
        <taxon>Dentiscutata</taxon>
    </lineage>
</organism>
<gene>
    <name evidence="1" type="ORF">DHETER_LOCUS15042</name>
</gene>
<evidence type="ECO:0000313" key="2">
    <source>
        <dbReference type="Proteomes" id="UP000789702"/>
    </source>
</evidence>
<keyword evidence="2" id="KW-1185">Reference proteome</keyword>
<proteinExistence type="predicted"/>
<accession>A0ACA9QL22</accession>
<feature type="non-terminal residue" evidence="1">
    <location>
        <position position="154"/>
    </location>
</feature>
<name>A0ACA9QL22_9GLOM</name>
<feature type="non-terminal residue" evidence="1">
    <location>
        <position position="1"/>
    </location>
</feature>
<comment type="caution">
    <text evidence="1">The sequence shown here is derived from an EMBL/GenBank/DDBJ whole genome shotgun (WGS) entry which is preliminary data.</text>
</comment>
<sequence length="154" mass="18025">WFPVTTDQFRLSGNAYVLPSPTNPIIAHFPSNILLSPYSFSVDSTSLIEHFDWEQERKHYWYKTSSDLRATFLEPQPAQEVNENEISNVVRELDPIGKNMEEKLLVKKALENFAIVVMKVDYIDHLKLSPTPIQTIWKFQKSDDDLNKEEWVKK</sequence>
<reference evidence="1" key="1">
    <citation type="submission" date="2021-06" db="EMBL/GenBank/DDBJ databases">
        <authorList>
            <person name="Kallberg Y."/>
            <person name="Tangrot J."/>
            <person name="Rosling A."/>
        </authorList>
    </citation>
    <scope>NUCLEOTIDE SEQUENCE</scope>
    <source>
        <strain evidence="1">IL203A</strain>
    </source>
</reference>
<protein>
    <submittedName>
        <fullName evidence="1">1997_t:CDS:1</fullName>
    </submittedName>
</protein>
<dbReference type="Proteomes" id="UP000789702">
    <property type="component" value="Unassembled WGS sequence"/>
</dbReference>